<sequence>MADQYKKGLVKTAEVFHFLAFEVINRHLLEENRKFFSLFQNQGA</sequence>
<evidence type="ECO:0000313" key="1">
    <source>
        <dbReference type="EMBL" id="EMS79932.1"/>
    </source>
</evidence>
<gene>
    <name evidence="1" type="ORF">Dpo_3c00740</name>
</gene>
<dbReference type="Proteomes" id="UP000014216">
    <property type="component" value="Unassembled WGS sequence"/>
</dbReference>
<keyword evidence="2" id="KW-1185">Reference proteome</keyword>
<protein>
    <submittedName>
        <fullName evidence="1">Uncharacterized protein</fullName>
    </submittedName>
</protein>
<dbReference type="AlphaFoldDB" id="S0G5T1"/>
<evidence type="ECO:0000313" key="2">
    <source>
        <dbReference type="Proteomes" id="UP000014216"/>
    </source>
</evidence>
<comment type="caution">
    <text evidence="1">The sequence shown here is derived from an EMBL/GenBank/DDBJ whole genome shotgun (WGS) entry which is preliminary data.</text>
</comment>
<organism evidence="1 2">
    <name type="scientific">Desulfotignum phosphitoxidans DSM 13687</name>
    <dbReference type="NCBI Taxonomy" id="1286635"/>
    <lineage>
        <taxon>Bacteria</taxon>
        <taxon>Pseudomonadati</taxon>
        <taxon>Thermodesulfobacteriota</taxon>
        <taxon>Desulfobacteria</taxon>
        <taxon>Desulfobacterales</taxon>
        <taxon>Desulfobacteraceae</taxon>
        <taxon>Desulfotignum</taxon>
    </lineage>
</organism>
<accession>S0G5T1</accession>
<reference evidence="1 2" key="1">
    <citation type="journal article" date="2013" name="Genome Announc.">
        <title>Draft Genome Sequence of Desulfotignum phosphitoxidans DSM 13687 Strain FiPS-3.</title>
        <authorList>
            <person name="Poehlein A."/>
            <person name="Daniel R."/>
            <person name="Simeonova D.D."/>
        </authorList>
    </citation>
    <scope>NUCLEOTIDE SEQUENCE [LARGE SCALE GENOMIC DNA]</scope>
    <source>
        <strain evidence="1 2">DSM 13687</strain>
    </source>
</reference>
<proteinExistence type="predicted"/>
<name>S0G5T1_9BACT</name>
<dbReference type="EMBL" id="APJX01000003">
    <property type="protein sequence ID" value="EMS79932.1"/>
    <property type="molecule type" value="Genomic_DNA"/>
</dbReference>